<dbReference type="STRING" id="1173027.Mic7113_3597"/>
<gene>
    <name evidence="2" type="ORF">Mic7113_3597</name>
</gene>
<dbReference type="eggNOG" id="COG3637">
    <property type="taxonomic scope" value="Bacteria"/>
</dbReference>
<proteinExistence type="predicted"/>
<evidence type="ECO:0000313" key="3">
    <source>
        <dbReference type="Proteomes" id="UP000010471"/>
    </source>
</evidence>
<name>K9WHN6_9CYAN</name>
<feature type="signal peptide" evidence="1">
    <location>
        <begin position="1"/>
        <end position="31"/>
    </location>
</feature>
<keyword evidence="3" id="KW-1185">Reference proteome</keyword>
<evidence type="ECO:0000256" key="1">
    <source>
        <dbReference type="SAM" id="SignalP"/>
    </source>
</evidence>
<organism evidence="2 3">
    <name type="scientific">Allocoleopsis franciscana PCC 7113</name>
    <dbReference type="NCBI Taxonomy" id="1173027"/>
    <lineage>
        <taxon>Bacteria</taxon>
        <taxon>Bacillati</taxon>
        <taxon>Cyanobacteriota</taxon>
        <taxon>Cyanophyceae</taxon>
        <taxon>Coleofasciculales</taxon>
        <taxon>Coleofasciculaceae</taxon>
        <taxon>Allocoleopsis</taxon>
        <taxon>Allocoleopsis franciscana</taxon>
    </lineage>
</organism>
<reference evidence="2 3" key="1">
    <citation type="submission" date="2012-06" db="EMBL/GenBank/DDBJ databases">
        <title>Finished chromosome of genome of Microcoleus sp. PCC 7113.</title>
        <authorList>
            <consortium name="US DOE Joint Genome Institute"/>
            <person name="Gugger M."/>
            <person name="Coursin T."/>
            <person name="Rippka R."/>
            <person name="Tandeau De Marsac N."/>
            <person name="Huntemann M."/>
            <person name="Wei C.-L."/>
            <person name="Han J."/>
            <person name="Detter J.C."/>
            <person name="Han C."/>
            <person name="Tapia R."/>
            <person name="Chen A."/>
            <person name="Kyrpides N."/>
            <person name="Mavromatis K."/>
            <person name="Markowitz V."/>
            <person name="Szeto E."/>
            <person name="Ivanova N."/>
            <person name="Pagani I."/>
            <person name="Pati A."/>
            <person name="Goodwin L."/>
            <person name="Nordberg H.P."/>
            <person name="Cantor M.N."/>
            <person name="Hua S.X."/>
            <person name="Woyke T."/>
            <person name="Kerfeld C.A."/>
        </authorList>
    </citation>
    <scope>NUCLEOTIDE SEQUENCE [LARGE SCALE GENOMIC DNA]</scope>
    <source>
        <strain evidence="2 3">PCC 7113</strain>
    </source>
</reference>
<accession>K9WHN6</accession>
<evidence type="ECO:0008006" key="4">
    <source>
        <dbReference type="Google" id="ProtNLM"/>
    </source>
</evidence>
<dbReference type="RefSeq" id="WP_015183463.1">
    <property type="nucleotide sequence ID" value="NC_019738.1"/>
</dbReference>
<dbReference type="SUPFAM" id="SSF56925">
    <property type="entry name" value="OMPA-like"/>
    <property type="match status" value="1"/>
</dbReference>
<feature type="chain" id="PRO_5003937399" description="Outer membrane protein beta-barrel domain-containing protein" evidence="1">
    <location>
        <begin position="32"/>
        <end position="179"/>
    </location>
</feature>
<dbReference type="HOGENOM" id="CLU_102923_0_0_3"/>
<sequence>MKLTLKSIVTFAALAVTVIAPTVLSASRASADPVKGTKADYIGAGVSAGVTNGGSATGGDAATLGGNIQGRLTTQKAPVSVRGAVLFSDDTSAIMPIVTYDVPIAKNTNVYVGGGYSFVEKQGQATPLGNKNAPVVTVGAESQLGQNLVIYGDTKWGVDAYQNSPADAVSFQAGAGFKF</sequence>
<dbReference type="KEGG" id="mic:Mic7113_3597"/>
<dbReference type="PATRIC" id="fig|1173027.3.peg.3959"/>
<dbReference type="EMBL" id="CP003630">
    <property type="protein sequence ID" value="AFZ19321.1"/>
    <property type="molecule type" value="Genomic_DNA"/>
</dbReference>
<keyword evidence="1" id="KW-0732">Signal</keyword>
<dbReference type="AlphaFoldDB" id="K9WHN6"/>
<dbReference type="OrthoDB" id="485268at2"/>
<evidence type="ECO:0000313" key="2">
    <source>
        <dbReference type="EMBL" id="AFZ19321.1"/>
    </source>
</evidence>
<dbReference type="Proteomes" id="UP000010471">
    <property type="component" value="Chromosome"/>
</dbReference>
<protein>
    <recommendedName>
        <fullName evidence="4">Outer membrane protein beta-barrel domain-containing protein</fullName>
    </recommendedName>
</protein>
<dbReference type="InterPro" id="IPR011250">
    <property type="entry name" value="OMP/PagP_B-barrel"/>
</dbReference>